<feature type="compositionally biased region" description="Polar residues" evidence="2">
    <location>
        <begin position="1"/>
        <end position="25"/>
    </location>
</feature>
<feature type="region of interest" description="Disordered" evidence="2">
    <location>
        <begin position="1"/>
        <end position="44"/>
    </location>
</feature>
<feature type="compositionally biased region" description="Acidic residues" evidence="2">
    <location>
        <begin position="28"/>
        <end position="40"/>
    </location>
</feature>
<accession>A0ABX8GX99</accession>
<evidence type="ECO:0000313" key="4">
    <source>
        <dbReference type="Proteomes" id="UP000682802"/>
    </source>
</evidence>
<proteinExistence type="predicted"/>
<dbReference type="Pfam" id="PF03993">
    <property type="entry name" value="DUF349"/>
    <property type="match status" value="5"/>
</dbReference>
<feature type="coiled-coil region" evidence="1">
    <location>
        <begin position="557"/>
        <end position="618"/>
    </location>
</feature>
<evidence type="ECO:0000256" key="2">
    <source>
        <dbReference type="SAM" id="MobiDB-lite"/>
    </source>
</evidence>
<dbReference type="RefSeq" id="WP_144075604.1">
    <property type="nucleotide sequence ID" value="NZ_CP076128.1"/>
</dbReference>
<keyword evidence="4" id="KW-1185">Reference proteome</keyword>
<keyword evidence="1" id="KW-0175">Coiled coil</keyword>
<dbReference type="InterPro" id="IPR007139">
    <property type="entry name" value="DUF349"/>
</dbReference>
<gene>
    <name evidence="3" type="ORF">KM029_04645</name>
</gene>
<dbReference type="Proteomes" id="UP000682802">
    <property type="component" value="Chromosome 1"/>
</dbReference>
<sequence>MGTPQDENPTNELQESNVTENTASQLDDVADMDDVADFGDDDAKATIEEELQEDQDYSGLSKSELLKEIQKLVGNTDVVKAERISKKIKESFDPIRIAEESAAKEQFKADNGDVEGFEYTDSEVKDFYEAFRTIRTDRRQHFEQMQKMRDDNLKKKRSIIAQVKELIENTDDMGVMTKVKELQKEWKATGAVPQQFAEEIYKTYGALLDRFYDQMSIEFELKELDRQHNLKAKRSLIERAEKLIEMENINEAVQHLNALHEEFRSIGPVPKEEKDNIWNSFKEISDKIYDIKRKHAEEFKLVLDANMKLKQALCLKVEPFSSFNTDRIKEWNEETKSLLAVQKEWEAIGPVPREVANGINKQFWANFKQFFANKNKFFEVLEAERAVNLEKKNELVKKAEEHKESTDWNGSSDALISLQKQWKSIGPVPEKFRDSVYAEFKAACDAFFDRKRNKRNEDNKEFLENLKKKEEICLEITKLTADNTAFDQAIIEEKSAAFFEIGFVPRKEKDAIVDKFVAAVEAFVETATELDEKGKLQALAAVFNHIPGGGNRFRNQEQNIRTKVKNLEDDIALWQNNLAFFANSKTANKLLEEYNVKIDDAKVEVVKLKDQLKVIQSLDN</sequence>
<organism evidence="3 4">
    <name type="scientific">Flammeovirga kamogawensis</name>
    <dbReference type="NCBI Taxonomy" id="373891"/>
    <lineage>
        <taxon>Bacteria</taxon>
        <taxon>Pseudomonadati</taxon>
        <taxon>Bacteroidota</taxon>
        <taxon>Cytophagia</taxon>
        <taxon>Cytophagales</taxon>
        <taxon>Flammeovirgaceae</taxon>
        <taxon>Flammeovirga</taxon>
    </lineage>
</organism>
<dbReference type="EMBL" id="CP076128">
    <property type="protein sequence ID" value="QWG08230.1"/>
    <property type="molecule type" value="Genomic_DNA"/>
</dbReference>
<evidence type="ECO:0000313" key="3">
    <source>
        <dbReference type="EMBL" id="QWG08230.1"/>
    </source>
</evidence>
<reference evidence="3 4" key="1">
    <citation type="submission" date="2021-05" db="EMBL/GenBank/DDBJ databases">
        <title>Comparative genomic studies on the polysaccharide-degrading batcterial strains of the Flammeovirga genus.</title>
        <authorList>
            <person name="Zewei F."/>
            <person name="Zheng Z."/>
            <person name="Yu L."/>
            <person name="Ruyue G."/>
            <person name="Yanhong M."/>
            <person name="Yuanyuan C."/>
            <person name="Jingyan G."/>
            <person name="Wenjun H."/>
        </authorList>
    </citation>
    <scope>NUCLEOTIDE SEQUENCE [LARGE SCALE GENOMIC DNA]</scope>
    <source>
        <strain evidence="3 4">YS10</strain>
    </source>
</reference>
<protein>
    <submittedName>
        <fullName evidence="3">DUF349 domain-containing protein</fullName>
    </submittedName>
</protein>
<name>A0ABX8GX99_9BACT</name>
<evidence type="ECO:0000256" key="1">
    <source>
        <dbReference type="SAM" id="Coils"/>
    </source>
</evidence>